<proteinExistence type="predicted"/>
<gene>
    <name evidence="1" type="ORF">RhiXN_10134</name>
</gene>
<dbReference type="KEGG" id="rsx:RhiXN_10134"/>
<dbReference type="Proteomes" id="UP000650533">
    <property type="component" value="Chromosome 11"/>
</dbReference>
<organism evidence="1 2">
    <name type="scientific">Rhizoctonia solani</name>
    <dbReference type="NCBI Taxonomy" id="456999"/>
    <lineage>
        <taxon>Eukaryota</taxon>
        <taxon>Fungi</taxon>
        <taxon>Dikarya</taxon>
        <taxon>Basidiomycota</taxon>
        <taxon>Agaricomycotina</taxon>
        <taxon>Agaricomycetes</taxon>
        <taxon>Cantharellales</taxon>
        <taxon>Ceratobasidiaceae</taxon>
        <taxon>Rhizoctonia</taxon>
    </lineage>
</organism>
<dbReference type="RefSeq" id="XP_043184047.1">
    <property type="nucleotide sequence ID" value="XM_043329950.1"/>
</dbReference>
<dbReference type="GeneID" id="67032413"/>
<protein>
    <submittedName>
        <fullName evidence="1">F-box-like protein</fullName>
    </submittedName>
</protein>
<sequence>MAHSIDQPLLLDIHQWKETGDLLEKAMSRYIELSISLKDSLWPKKATPKELTTQIGYALEQIQDSFFPKIFRIRSTLAQIRNSITCPTCALPREVLSEIFANVVFDFSYYSPVSESLKTKVFRIYRAIYNLIGVCTEWRDVVLNNGSFWSIIPIFGSPSYDLLGENPNPVPTHMLERSKGNLYLVATQLCNPISEPVLSELVPRFRAVNISTTSLSTVRNILSAFLVTNLSAHLGLSEISIYKDQRDSYYESLPQENNNVFSPGSTEHNSFTHLISSLSAIRIRGTQLCWHTFNYSHRLTELHLQEVLFGYDEAVANFLGTLSSASQLRVLKFISVRSFYDGPLGDKMPKIQLPSLQILLADDLYFNTLDTFLSSITSRSHRLRLLLSGRSLYLRFCRGTREREEISWETLCELMRNVLVKDLLITGDGIDPWPSSSPKSLGELIKSVVPGLETLWMNSWNFDAAYCNVLTHSSLSQGSLVASIANLYITRAKVFSSEAIVDMVTSHLKSIRQLELGLAVQGDGEERWTPVEGDHPLAKAFKDIIPDCRITNYQAYPVEFEDAPWELW</sequence>
<dbReference type="AlphaFoldDB" id="A0A8H8P289"/>
<evidence type="ECO:0000313" key="2">
    <source>
        <dbReference type="Proteomes" id="UP000650533"/>
    </source>
</evidence>
<evidence type="ECO:0000313" key="1">
    <source>
        <dbReference type="EMBL" id="QRW23810.1"/>
    </source>
</evidence>
<name>A0A8H8P289_9AGAM</name>
<reference evidence="1" key="1">
    <citation type="submission" date="2020-05" db="EMBL/GenBank/DDBJ databases">
        <title>Evolutionary and genomic comparisons of hybrid uninucleate and nonhybrid Rhizoctonia fungi.</title>
        <authorList>
            <person name="Li C."/>
            <person name="Chen X."/>
        </authorList>
    </citation>
    <scope>NUCLEOTIDE SEQUENCE</scope>
    <source>
        <strain evidence="1">AG-1 IA</strain>
    </source>
</reference>
<dbReference type="EMBL" id="CP059668">
    <property type="protein sequence ID" value="QRW23810.1"/>
    <property type="molecule type" value="Genomic_DNA"/>
</dbReference>
<accession>A0A8H8P289</accession>